<proteinExistence type="predicted"/>
<feature type="compositionally biased region" description="Acidic residues" evidence="1">
    <location>
        <begin position="168"/>
        <end position="203"/>
    </location>
</feature>
<feature type="compositionally biased region" description="Low complexity" evidence="1">
    <location>
        <begin position="158"/>
        <end position="167"/>
    </location>
</feature>
<name>A0A9P5V9P4_9FUNG</name>
<organism evidence="3 4">
    <name type="scientific">Linnemannia schmuckeri</name>
    <dbReference type="NCBI Taxonomy" id="64567"/>
    <lineage>
        <taxon>Eukaryota</taxon>
        <taxon>Fungi</taxon>
        <taxon>Fungi incertae sedis</taxon>
        <taxon>Mucoromycota</taxon>
        <taxon>Mortierellomycotina</taxon>
        <taxon>Mortierellomycetes</taxon>
        <taxon>Mortierellales</taxon>
        <taxon>Mortierellaceae</taxon>
        <taxon>Linnemannia</taxon>
    </lineage>
</organism>
<keyword evidence="2" id="KW-0732">Signal</keyword>
<keyword evidence="4" id="KW-1185">Reference proteome</keyword>
<feature type="compositionally biased region" description="Acidic residues" evidence="1">
    <location>
        <begin position="134"/>
        <end position="152"/>
    </location>
</feature>
<dbReference type="Proteomes" id="UP000748756">
    <property type="component" value="Unassembled WGS sequence"/>
</dbReference>
<dbReference type="AlphaFoldDB" id="A0A9P5V9P4"/>
<feature type="chain" id="PRO_5040320813" description="Tc1-like transposase DDE domain-containing protein" evidence="2">
    <location>
        <begin position="22"/>
        <end position="222"/>
    </location>
</feature>
<evidence type="ECO:0000313" key="3">
    <source>
        <dbReference type="EMBL" id="KAF9149248.1"/>
    </source>
</evidence>
<protein>
    <recommendedName>
        <fullName evidence="5">Tc1-like transposase DDE domain-containing protein</fullName>
    </recommendedName>
</protein>
<gene>
    <name evidence="3" type="ORF">BG015_008972</name>
</gene>
<feature type="region of interest" description="Disordered" evidence="1">
    <location>
        <begin position="120"/>
        <end position="222"/>
    </location>
</feature>
<reference evidence="3" key="1">
    <citation type="journal article" date="2020" name="Fungal Divers.">
        <title>Resolving the Mortierellaceae phylogeny through synthesis of multi-gene phylogenetics and phylogenomics.</title>
        <authorList>
            <person name="Vandepol N."/>
            <person name="Liber J."/>
            <person name="Desiro A."/>
            <person name="Na H."/>
            <person name="Kennedy M."/>
            <person name="Barry K."/>
            <person name="Grigoriev I.V."/>
            <person name="Miller A.N."/>
            <person name="O'Donnell K."/>
            <person name="Stajich J.E."/>
            <person name="Bonito G."/>
        </authorList>
    </citation>
    <scope>NUCLEOTIDE SEQUENCE</scope>
    <source>
        <strain evidence="3">NRRL 6426</strain>
    </source>
</reference>
<dbReference type="EMBL" id="JAAAUQ010000555">
    <property type="protein sequence ID" value="KAF9149248.1"/>
    <property type="molecule type" value="Genomic_DNA"/>
</dbReference>
<accession>A0A9P5V9P4</accession>
<dbReference type="OrthoDB" id="2142724at2759"/>
<evidence type="ECO:0000256" key="2">
    <source>
        <dbReference type="SAM" id="SignalP"/>
    </source>
</evidence>
<evidence type="ECO:0008006" key="5">
    <source>
        <dbReference type="Google" id="ProtNLM"/>
    </source>
</evidence>
<evidence type="ECO:0000313" key="4">
    <source>
        <dbReference type="Proteomes" id="UP000748756"/>
    </source>
</evidence>
<feature type="signal peptide" evidence="2">
    <location>
        <begin position="1"/>
        <end position="21"/>
    </location>
</feature>
<comment type="caution">
    <text evidence="3">The sequence shown here is derived from an EMBL/GenBank/DDBJ whole genome shotgun (WGS) entry which is preliminary data.</text>
</comment>
<sequence>MQRGPHLSLLVALDSIGLIAAEVNLMAYNGVYFARFLKNKLFPKLRGPRTIVMDNCRIHKTQSVKKAFDASQHAVSQRSATAAKSEGWLKKVDRSFRLARANMPLGRFVASKHTLHLLKRGPDPYTKVERDNMEGEDQEEETEGEEFDEVFEEKETFSESSSHSSNTSEDEVNDERDEDEEREVEADDESENEEEEEEEEEEQLYIKPTRPRYSLRNVKALS</sequence>
<evidence type="ECO:0000256" key="1">
    <source>
        <dbReference type="SAM" id="MobiDB-lite"/>
    </source>
</evidence>
<feature type="compositionally biased region" description="Basic and acidic residues" evidence="1">
    <location>
        <begin position="120"/>
        <end position="133"/>
    </location>
</feature>